<proteinExistence type="predicted"/>
<keyword evidence="2" id="KW-1185">Reference proteome</keyword>
<dbReference type="InterPro" id="IPR011990">
    <property type="entry name" value="TPR-like_helical_dom_sf"/>
</dbReference>
<organism evidence="1 2">
    <name type="scientific">Fulvitalea axinellae</name>
    <dbReference type="NCBI Taxonomy" id="1182444"/>
    <lineage>
        <taxon>Bacteria</taxon>
        <taxon>Pseudomonadati</taxon>
        <taxon>Bacteroidota</taxon>
        <taxon>Cytophagia</taxon>
        <taxon>Cytophagales</taxon>
        <taxon>Persicobacteraceae</taxon>
        <taxon>Fulvitalea</taxon>
    </lineage>
</organism>
<protein>
    <recommendedName>
        <fullName evidence="3">Tetratricopeptide repeat protein</fullName>
    </recommendedName>
</protein>
<reference evidence="1 2" key="1">
    <citation type="submission" date="2021-12" db="EMBL/GenBank/DDBJ databases">
        <title>Genome sequencing of bacteria with rrn-lacking chromosome and rrn-plasmid.</title>
        <authorList>
            <person name="Anda M."/>
            <person name="Iwasaki W."/>
        </authorList>
    </citation>
    <scope>NUCLEOTIDE SEQUENCE [LARGE SCALE GENOMIC DNA]</scope>
    <source>
        <strain evidence="1 2">DSM 100852</strain>
    </source>
</reference>
<dbReference type="RefSeq" id="WP_338392521.1">
    <property type="nucleotide sequence ID" value="NZ_AP025314.1"/>
</dbReference>
<name>A0AAU9D8V4_9BACT</name>
<dbReference type="EMBL" id="AP025314">
    <property type="protein sequence ID" value="BDD10999.1"/>
    <property type="molecule type" value="Genomic_DNA"/>
</dbReference>
<gene>
    <name evidence="1" type="ORF">FUAX_34310</name>
</gene>
<dbReference type="Proteomes" id="UP001348817">
    <property type="component" value="Chromosome"/>
</dbReference>
<dbReference type="AlphaFoldDB" id="A0AAU9D8V4"/>
<sequence>MRTVFSILLVLVCVVTGKAGEKVLDKDLEPLKEQVMLTLRHIYNADSASASAEISSLKAQMGDHPVIGVLQALKLRWAYGASYKKPPASTGTLEMLARVTEQVEDKDKKLRTDEMKFLAMAAYGLMAEQYYLAEKSYKAAGAAKSMYGYLKEGFELCDEYPEFLCTTGIYNYFRVTFPERHPLYKPFVWFFRSGDLEQGLNQLEEASEKAVYSGTESRFYLTHVLLRYESDFARAFPHAKYLHEVFPNNKVFASLYAEACVRVNDYEKASHLGSLISKGNDEELRKLGSLFQGFQAKENGDLEKAKRLFLFATEMDLSRNKYFEHFQSMAWLELGRLELDEGNDTKAKEYLKKANKVKRYDVVGKALEELL</sequence>
<dbReference type="SUPFAM" id="SSF81901">
    <property type="entry name" value="HCP-like"/>
    <property type="match status" value="1"/>
</dbReference>
<dbReference type="Gene3D" id="1.25.40.10">
    <property type="entry name" value="Tetratricopeptide repeat domain"/>
    <property type="match status" value="1"/>
</dbReference>
<evidence type="ECO:0008006" key="3">
    <source>
        <dbReference type="Google" id="ProtNLM"/>
    </source>
</evidence>
<evidence type="ECO:0000313" key="1">
    <source>
        <dbReference type="EMBL" id="BDD10999.1"/>
    </source>
</evidence>
<accession>A0AAU9D8V4</accession>
<evidence type="ECO:0000313" key="2">
    <source>
        <dbReference type="Proteomes" id="UP001348817"/>
    </source>
</evidence>
<dbReference type="KEGG" id="fax:FUAX_34310"/>